<evidence type="ECO:0000313" key="1">
    <source>
        <dbReference type="EMBL" id="XRI77969.1"/>
    </source>
</evidence>
<proteinExistence type="predicted"/>
<accession>A0ACD5HQB6</accession>
<evidence type="ECO:0000313" key="2">
    <source>
        <dbReference type="Proteomes" id="UP000271650"/>
    </source>
</evidence>
<organism evidence="1 2">
    <name type="scientific">Acidithiobacillus sulfuriphilus</name>
    <dbReference type="NCBI Taxonomy" id="1867749"/>
    <lineage>
        <taxon>Bacteria</taxon>
        <taxon>Pseudomonadati</taxon>
        <taxon>Pseudomonadota</taxon>
        <taxon>Acidithiobacillia</taxon>
        <taxon>Acidithiobacillales</taxon>
        <taxon>Acidithiobacillaceae</taxon>
        <taxon>Acidithiobacillus</taxon>
    </lineage>
</organism>
<protein>
    <submittedName>
        <fullName evidence="1">Uncharacterized protein</fullName>
    </submittedName>
</protein>
<name>A0ACD5HQB6_9PROT</name>
<reference evidence="1 2" key="1">
    <citation type="journal article" date="2019" name="Int. J. Syst. Evol. Microbiol.">
        <title>Acidithiobacillus sulfuriphilus sp. nov.: an extremely acidophilic sulfur-oxidizing chemolithotroph isolated from a neutral pH environment.</title>
        <authorList>
            <person name="Falagan C."/>
            <person name="Moya-Beltran A."/>
            <person name="Castro M."/>
            <person name="Quatrini R."/>
            <person name="Johnson D.B."/>
        </authorList>
    </citation>
    <scope>NUCLEOTIDE SEQUENCE [LARGE SCALE GENOMIC DNA]</scope>
    <source>
        <strain evidence="1 2">CJ-2</strain>
    </source>
</reference>
<gene>
    <name evidence="1" type="ORF">EC580_004660</name>
</gene>
<sequence>MMETDYLCAVSGGWLAIGVQSLRIHASLHGGSISTGIVNGIKKWFQP</sequence>
<keyword evidence="2" id="KW-1185">Reference proteome</keyword>
<dbReference type="EMBL" id="CP127527">
    <property type="protein sequence ID" value="XRI77969.1"/>
    <property type="molecule type" value="Genomic_DNA"/>
</dbReference>
<dbReference type="Proteomes" id="UP000271650">
    <property type="component" value="Chromosome"/>
</dbReference>